<reference evidence="2" key="1">
    <citation type="submission" date="2021-06" db="EMBL/GenBank/DDBJ databases">
        <title>Halomicroarcula sp. F24A a new haloarchaeum isolated from saline soil.</title>
        <authorList>
            <person name="Duran-Viseras A."/>
            <person name="Sanchez-Porro C."/>
            <person name="Ventosa A."/>
        </authorList>
    </citation>
    <scope>NUCLEOTIDE SEQUENCE</scope>
    <source>
        <strain evidence="2">F24A</strain>
    </source>
</reference>
<accession>A0A8J8CCB4</accession>
<sequence length="109" mass="11608">MATQNAESDIGGDLPPAVVEDLLSDDTRRRALAILEARDEPVVVEDLAAAVVAAQEGDPVSTVPASEREAMAEELFTDHLPKLMATDVVDYDSMLGAVELRTDDSARQG</sequence>
<evidence type="ECO:0000259" key="1">
    <source>
        <dbReference type="Pfam" id="PF24035"/>
    </source>
</evidence>
<organism evidence="2 3">
    <name type="scientific">Haloarcula salinisoli</name>
    <dbReference type="NCBI Taxonomy" id="2487746"/>
    <lineage>
        <taxon>Archaea</taxon>
        <taxon>Methanobacteriati</taxon>
        <taxon>Methanobacteriota</taxon>
        <taxon>Stenosarchaea group</taxon>
        <taxon>Halobacteria</taxon>
        <taxon>Halobacteriales</taxon>
        <taxon>Haloarculaceae</taxon>
        <taxon>Haloarcula</taxon>
    </lineage>
</organism>
<feature type="domain" description="DUF7344" evidence="1">
    <location>
        <begin position="21"/>
        <end position="98"/>
    </location>
</feature>
<evidence type="ECO:0000313" key="3">
    <source>
        <dbReference type="Proteomes" id="UP000783863"/>
    </source>
</evidence>
<comment type="caution">
    <text evidence="2">The sequence shown here is derived from an EMBL/GenBank/DDBJ whole genome shotgun (WGS) entry which is preliminary data.</text>
</comment>
<name>A0A8J8CCB4_9EURY</name>
<dbReference type="InterPro" id="IPR055768">
    <property type="entry name" value="DUF7344"/>
</dbReference>
<evidence type="ECO:0000313" key="2">
    <source>
        <dbReference type="EMBL" id="MBX0303295.1"/>
    </source>
</evidence>
<dbReference type="EMBL" id="RKLQ01000001">
    <property type="protein sequence ID" value="MBX0303295.1"/>
    <property type="molecule type" value="Genomic_DNA"/>
</dbReference>
<dbReference type="Proteomes" id="UP000783863">
    <property type="component" value="Unassembled WGS sequence"/>
</dbReference>
<protein>
    <recommendedName>
        <fullName evidence="1">DUF7344 domain-containing protein</fullName>
    </recommendedName>
</protein>
<dbReference type="AlphaFoldDB" id="A0A8J8CCB4"/>
<gene>
    <name evidence="2" type="ORF">EGD98_06365</name>
</gene>
<keyword evidence="3" id="KW-1185">Reference proteome</keyword>
<dbReference type="Pfam" id="PF24035">
    <property type="entry name" value="DUF7344"/>
    <property type="match status" value="1"/>
</dbReference>
<proteinExistence type="predicted"/>
<dbReference type="RefSeq" id="WP_220587505.1">
    <property type="nucleotide sequence ID" value="NZ_RKLQ01000001.1"/>
</dbReference>